<sequence length="81" mass="8585">MEAACILDSEQETVVQHVSLAHTRNGPVSLLHAVHRCDVCGYAAGTKRAVQLHIDSSHGGQGGITSRCEGQNPDAKESGEY</sequence>
<dbReference type="Proteomes" id="UP000324222">
    <property type="component" value="Unassembled WGS sequence"/>
</dbReference>
<proteinExistence type="predicted"/>
<protein>
    <recommendedName>
        <fullName evidence="4">C2H2-type domain-containing protein</fullName>
    </recommendedName>
</protein>
<comment type="caution">
    <text evidence="2">The sequence shown here is derived from an EMBL/GenBank/DDBJ whole genome shotgun (WGS) entry which is preliminary data.</text>
</comment>
<feature type="region of interest" description="Disordered" evidence="1">
    <location>
        <begin position="55"/>
        <end position="81"/>
    </location>
</feature>
<dbReference type="AlphaFoldDB" id="A0A5B7HLH7"/>
<gene>
    <name evidence="2" type="ORF">E2C01_063659</name>
</gene>
<keyword evidence="3" id="KW-1185">Reference proteome</keyword>
<evidence type="ECO:0008006" key="4">
    <source>
        <dbReference type="Google" id="ProtNLM"/>
    </source>
</evidence>
<reference evidence="2 3" key="1">
    <citation type="submission" date="2019-05" db="EMBL/GenBank/DDBJ databases">
        <title>Another draft genome of Portunus trituberculatus and its Hox gene families provides insights of decapod evolution.</title>
        <authorList>
            <person name="Jeong J.-H."/>
            <person name="Song I."/>
            <person name="Kim S."/>
            <person name="Choi T."/>
            <person name="Kim D."/>
            <person name="Ryu S."/>
            <person name="Kim W."/>
        </authorList>
    </citation>
    <scope>NUCLEOTIDE SEQUENCE [LARGE SCALE GENOMIC DNA]</scope>
    <source>
        <tissue evidence="2">Muscle</tissue>
    </source>
</reference>
<name>A0A5B7HLH7_PORTR</name>
<accession>A0A5B7HLH7</accession>
<organism evidence="2 3">
    <name type="scientific">Portunus trituberculatus</name>
    <name type="common">Swimming crab</name>
    <name type="synonym">Neptunus trituberculatus</name>
    <dbReference type="NCBI Taxonomy" id="210409"/>
    <lineage>
        <taxon>Eukaryota</taxon>
        <taxon>Metazoa</taxon>
        <taxon>Ecdysozoa</taxon>
        <taxon>Arthropoda</taxon>
        <taxon>Crustacea</taxon>
        <taxon>Multicrustacea</taxon>
        <taxon>Malacostraca</taxon>
        <taxon>Eumalacostraca</taxon>
        <taxon>Eucarida</taxon>
        <taxon>Decapoda</taxon>
        <taxon>Pleocyemata</taxon>
        <taxon>Brachyura</taxon>
        <taxon>Eubrachyura</taxon>
        <taxon>Portunoidea</taxon>
        <taxon>Portunidae</taxon>
        <taxon>Portuninae</taxon>
        <taxon>Portunus</taxon>
    </lineage>
</organism>
<evidence type="ECO:0000313" key="3">
    <source>
        <dbReference type="Proteomes" id="UP000324222"/>
    </source>
</evidence>
<evidence type="ECO:0000313" key="2">
    <source>
        <dbReference type="EMBL" id="MPC69434.1"/>
    </source>
</evidence>
<evidence type="ECO:0000256" key="1">
    <source>
        <dbReference type="SAM" id="MobiDB-lite"/>
    </source>
</evidence>
<dbReference type="EMBL" id="VSRR010029413">
    <property type="protein sequence ID" value="MPC69434.1"/>
    <property type="molecule type" value="Genomic_DNA"/>
</dbReference>
<dbReference type="OrthoDB" id="6417347at2759"/>